<evidence type="ECO:0000313" key="1">
    <source>
        <dbReference type="EMBL" id="NYD27944.1"/>
    </source>
</evidence>
<dbReference type="Gene3D" id="3.40.50.2000">
    <property type="entry name" value="Glycogen Phosphorylase B"/>
    <property type="match status" value="1"/>
</dbReference>
<dbReference type="SUPFAM" id="SSF53756">
    <property type="entry name" value="UDP-Glycosyltransferase/glycogen phosphorylase"/>
    <property type="match status" value="1"/>
</dbReference>
<dbReference type="AlphaFoldDB" id="A0A852RIC7"/>
<reference evidence="1 2" key="1">
    <citation type="submission" date="2020-07" db="EMBL/GenBank/DDBJ databases">
        <title>Sequencing the genomes of 1000 actinobacteria strains.</title>
        <authorList>
            <person name="Klenk H.-P."/>
        </authorList>
    </citation>
    <scope>NUCLEOTIDE SEQUENCE [LARGE SCALE GENOMIC DNA]</scope>
    <source>
        <strain evidence="1 2">DSM 17380</strain>
    </source>
</reference>
<dbReference type="RefSeq" id="WP_185987710.1">
    <property type="nucleotide sequence ID" value="NZ_BAAALZ010000001.1"/>
</dbReference>
<evidence type="ECO:0008006" key="3">
    <source>
        <dbReference type="Google" id="ProtNLM"/>
    </source>
</evidence>
<evidence type="ECO:0000313" key="2">
    <source>
        <dbReference type="Proteomes" id="UP000586095"/>
    </source>
</evidence>
<organism evidence="1 2">
    <name type="scientific">Leucobacter aridicollis</name>
    <dbReference type="NCBI Taxonomy" id="283878"/>
    <lineage>
        <taxon>Bacteria</taxon>
        <taxon>Bacillati</taxon>
        <taxon>Actinomycetota</taxon>
        <taxon>Actinomycetes</taxon>
        <taxon>Micrococcales</taxon>
        <taxon>Microbacteriaceae</taxon>
        <taxon>Leucobacter</taxon>
    </lineage>
</organism>
<protein>
    <recommendedName>
        <fullName evidence="3">D-inositol 3-phosphate glycosyltransferase</fullName>
    </recommendedName>
</protein>
<keyword evidence="2" id="KW-1185">Reference proteome</keyword>
<dbReference type="EMBL" id="JACCBD010000001">
    <property type="protein sequence ID" value="NYD27944.1"/>
    <property type="molecule type" value="Genomic_DNA"/>
</dbReference>
<dbReference type="Proteomes" id="UP000586095">
    <property type="component" value="Unassembled WGS sequence"/>
</dbReference>
<comment type="caution">
    <text evidence="1">The sequence shown here is derived from an EMBL/GenBank/DDBJ whole genome shotgun (WGS) entry which is preliminary data.</text>
</comment>
<sequence>MNTSAPLRVLVLAVTPFMTEPRGIKQVMELRKHHDVTTAGIGPSPFPDLPHIEFSNPSESSPGLVSKLATAARHLFRMHRSALRHNPLLAEAHAKLAGGEWDIVVSNDLLGVPLANRVKSRYGVVADLHEYAPRQGENRMMWRLLIAPYFDWILRKEVAPKVVAATSVGQGILDEYERVYGIRGDLAVNATPWHDLEPLPVASPIRLVHSGLPAPARKLEVMIDAVLATHTNVTLDLYLMQNNKAYLEELKQRAGGDPRITFRDPVTYTELVTTLHGYDVGLSLIAPTTFNLEWCLPNKFFDFVQARLGVITGPSPEMVRYVNEYGFGEATDDFTAESLTAALDGLTPEKVSLWKQHSHLHANELSGERQAVVWSEVVERVVSGAEKRTD</sequence>
<gene>
    <name evidence="1" type="ORF">BJ960_002747</name>
</gene>
<proteinExistence type="predicted"/>
<accession>A0A852RIC7</accession>
<name>A0A852RIC7_9MICO</name>